<dbReference type="EMBL" id="BMAO01020629">
    <property type="protein sequence ID" value="GFQ68752.1"/>
    <property type="molecule type" value="Genomic_DNA"/>
</dbReference>
<comment type="caution">
    <text evidence="2">The sequence shown here is derived from an EMBL/GenBank/DDBJ whole genome shotgun (WGS) entry which is preliminary data.</text>
</comment>
<organism evidence="2 3">
    <name type="scientific">Trichonephila clavata</name>
    <name type="common">Joro spider</name>
    <name type="synonym">Nephila clavata</name>
    <dbReference type="NCBI Taxonomy" id="2740835"/>
    <lineage>
        <taxon>Eukaryota</taxon>
        <taxon>Metazoa</taxon>
        <taxon>Ecdysozoa</taxon>
        <taxon>Arthropoda</taxon>
        <taxon>Chelicerata</taxon>
        <taxon>Arachnida</taxon>
        <taxon>Araneae</taxon>
        <taxon>Araneomorphae</taxon>
        <taxon>Entelegynae</taxon>
        <taxon>Araneoidea</taxon>
        <taxon>Nephilidae</taxon>
        <taxon>Trichonephila</taxon>
    </lineage>
</organism>
<dbReference type="Proteomes" id="UP000887116">
    <property type="component" value="Unassembled WGS sequence"/>
</dbReference>
<reference evidence="2" key="1">
    <citation type="submission" date="2020-07" db="EMBL/GenBank/DDBJ databases">
        <title>Multicomponent nature underlies the extraordinary mechanical properties of spider dragline silk.</title>
        <authorList>
            <person name="Kono N."/>
            <person name="Nakamura H."/>
            <person name="Mori M."/>
            <person name="Yoshida Y."/>
            <person name="Ohtoshi R."/>
            <person name="Malay A.D."/>
            <person name="Moran D.A.P."/>
            <person name="Tomita M."/>
            <person name="Numata K."/>
            <person name="Arakawa K."/>
        </authorList>
    </citation>
    <scope>NUCLEOTIDE SEQUENCE</scope>
</reference>
<gene>
    <name evidence="2" type="primary">Ppp1r9a_2</name>
    <name evidence="2" type="ORF">TNCT_323961</name>
</gene>
<proteinExistence type="predicted"/>
<name>A0A8X6F318_TRICU</name>
<feature type="compositionally biased region" description="Polar residues" evidence="1">
    <location>
        <begin position="37"/>
        <end position="52"/>
    </location>
</feature>
<protein>
    <submittedName>
        <fullName evidence="2">Neurabin-1</fullName>
    </submittedName>
</protein>
<evidence type="ECO:0000256" key="1">
    <source>
        <dbReference type="SAM" id="MobiDB-lite"/>
    </source>
</evidence>
<evidence type="ECO:0000313" key="3">
    <source>
        <dbReference type="Proteomes" id="UP000887116"/>
    </source>
</evidence>
<feature type="region of interest" description="Disordered" evidence="1">
    <location>
        <begin position="32"/>
        <end position="52"/>
    </location>
</feature>
<evidence type="ECO:0000313" key="2">
    <source>
        <dbReference type="EMBL" id="GFQ68752.1"/>
    </source>
</evidence>
<keyword evidence="3" id="KW-1185">Reference proteome</keyword>
<sequence>MERKPDREKLFDTAVPHTELLDTSAAKAKAELANKGSLANRQPPSIKKQSLSIQYNSDGRKEFLNARDNSFDMVQQYEDWDKMKNLHFNLHH</sequence>
<accession>A0A8X6F318</accession>
<dbReference type="AlphaFoldDB" id="A0A8X6F318"/>
<dbReference type="OrthoDB" id="62701at2759"/>